<dbReference type="InterPro" id="IPR039910">
    <property type="entry name" value="D15-like"/>
</dbReference>
<sequence length="785" mass="89876">MRHRPSKEKMMKKKGVAMKTNRQPILAGLLIVAMAACNPTKYLAEDEKLYNGGNVIIHKDSIPKERKEAFEDHLETMLTPKPNKKFLGMRIKLGLWNMGGGPDSTNSAVKNWLKKRGEEPVLLEDVNREYNENLLRNRMENLGFFHAYVTSDTIIDGKFAEVNYNAFPGNIYRIAKVDFEVDSSSSLGRDILSTKDSTLLKIGSNYNLDVILNERDRIDNDLKNKGYYYFSPDNILVEVDSTKGNDKVDMYVTVKPETAEKARSPQKIGNIFIYPNYTQTSEGFRTTRPRASQLFRDNYYIIDPANTYRKPVLANHIFFHRGDTYNRTDHNMTISHLVNLNAFKFVKNNFVDNPDSANTMDVYYYLTPMQRKSIRFEVLGKTASVYNGTEANVSWTLRNAFRGFETLNLSVFGGYETQTGGNVNLNSSYIRYGAEVGIVWPRLLSPYKWAPSRRFIPKTYAKVGYEFLNRRNAYTLNSLTMNYGYNWKENEQKQHDLAVAEIIYVQPRNISDDYRAQMDTVPTLRHIVDPQFSFGPNYSYTFTNTMESARTHTFFVKTGLNTSGNVLGLIQGANYKDDNIKKLFGTAYAQFVKAEADFRHYMKLSSTSQLASRVMIGTSYSYGNSRSLPYLKQYFSGGPNGLRAFRARAVGPGTTIPENIGENNFFADQTGDFKLELNTEYRAQISGMFHWAAFIDAGNVWLQRRDENKPGGRLTKDFYKELAVGAGLGLRVDLDFLVVRTDLATPLRVPYRAPGDRWVFKYIDIRDGDWRRNNLVFNLAIGYPF</sequence>
<reference evidence="7 8" key="1">
    <citation type="submission" date="2019-07" db="EMBL/GenBank/DDBJ databases">
        <title>Genomic Encyclopedia of Archaeal and Bacterial Type Strains, Phase II (KMG-II): from individual species to whole genera.</title>
        <authorList>
            <person name="Goeker M."/>
        </authorList>
    </citation>
    <scope>NUCLEOTIDE SEQUENCE [LARGE SCALE GENOMIC DNA]</scope>
    <source>
        <strain evidence="7 8">DSM 18850</strain>
    </source>
</reference>
<dbReference type="Pfam" id="PF01103">
    <property type="entry name" value="Omp85"/>
    <property type="match status" value="1"/>
</dbReference>
<evidence type="ECO:0000259" key="6">
    <source>
        <dbReference type="Pfam" id="PF01103"/>
    </source>
</evidence>
<proteinExistence type="predicted"/>
<evidence type="ECO:0000313" key="7">
    <source>
        <dbReference type="EMBL" id="TYP97648.1"/>
    </source>
</evidence>
<evidence type="ECO:0000256" key="5">
    <source>
        <dbReference type="ARBA" id="ARBA00023237"/>
    </source>
</evidence>
<keyword evidence="5" id="KW-0998">Cell outer membrane</keyword>
<dbReference type="RefSeq" id="WP_246154775.1">
    <property type="nucleotide sequence ID" value="NZ_VNHX01000002.1"/>
</dbReference>
<gene>
    <name evidence="7" type="ORF">BC792_10270</name>
</gene>
<keyword evidence="2" id="KW-0812">Transmembrane</keyword>
<comment type="subcellular location">
    <subcellularLocation>
        <location evidence="1">Membrane</location>
    </subcellularLocation>
</comment>
<evidence type="ECO:0000256" key="3">
    <source>
        <dbReference type="ARBA" id="ARBA00022729"/>
    </source>
</evidence>
<evidence type="ECO:0000256" key="1">
    <source>
        <dbReference type="ARBA" id="ARBA00004370"/>
    </source>
</evidence>
<accession>A0A5S5DQI5</accession>
<dbReference type="Gene3D" id="2.40.160.50">
    <property type="entry name" value="membrane protein fhac: a member of the omp85/tpsb transporter family"/>
    <property type="match status" value="1"/>
</dbReference>
<evidence type="ECO:0000256" key="4">
    <source>
        <dbReference type="ARBA" id="ARBA00023136"/>
    </source>
</evidence>
<keyword evidence="8" id="KW-1185">Reference proteome</keyword>
<dbReference type="InterPro" id="IPR000184">
    <property type="entry name" value="Bac_surfAg_D15"/>
</dbReference>
<keyword evidence="4" id="KW-0472">Membrane</keyword>
<feature type="domain" description="Bacterial surface antigen (D15)" evidence="6">
    <location>
        <begin position="412"/>
        <end position="758"/>
    </location>
</feature>
<dbReference type="PANTHER" id="PTHR12815:SF47">
    <property type="entry name" value="TRANSLOCATION AND ASSEMBLY MODULE SUBUNIT TAMA"/>
    <property type="match status" value="1"/>
</dbReference>
<evidence type="ECO:0000313" key="8">
    <source>
        <dbReference type="Proteomes" id="UP000325105"/>
    </source>
</evidence>
<protein>
    <submittedName>
        <fullName evidence="7">Surface antigen-like protein</fullName>
    </submittedName>
</protein>
<comment type="caution">
    <text evidence="7">The sequence shown here is derived from an EMBL/GenBank/DDBJ whole genome shotgun (WGS) entry which is preliminary data.</text>
</comment>
<name>A0A5S5DQI5_9SPHI</name>
<dbReference type="EMBL" id="VNHX01000002">
    <property type="protein sequence ID" value="TYP97648.1"/>
    <property type="molecule type" value="Genomic_DNA"/>
</dbReference>
<dbReference type="Proteomes" id="UP000325105">
    <property type="component" value="Unassembled WGS sequence"/>
</dbReference>
<organism evidence="7 8">
    <name type="scientific">Sphingobacterium allocomposti</name>
    <dbReference type="NCBI Taxonomy" id="415956"/>
    <lineage>
        <taxon>Bacteria</taxon>
        <taxon>Pseudomonadati</taxon>
        <taxon>Bacteroidota</taxon>
        <taxon>Sphingobacteriia</taxon>
        <taxon>Sphingobacteriales</taxon>
        <taxon>Sphingobacteriaceae</taxon>
        <taxon>Sphingobacterium</taxon>
    </lineage>
</organism>
<dbReference type="AlphaFoldDB" id="A0A5S5DQI5"/>
<keyword evidence="3" id="KW-0732">Signal</keyword>
<evidence type="ECO:0000256" key="2">
    <source>
        <dbReference type="ARBA" id="ARBA00022692"/>
    </source>
</evidence>
<dbReference type="PANTHER" id="PTHR12815">
    <property type="entry name" value="SORTING AND ASSEMBLY MACHINERY SAMM50 PROTEIN FAMILY MEMBER"/>
    <property type="match status" value="1"/>
</dbReference>
<dbReference type="GO" id="GO:0019867">
    <property type="term" value="C:outer membrane"/>
    <property type="evidence" value="ECO:0007669"/>
    <property type="project" value="InterPro"/>
</dbReference>